<protein>
    <submittedName>
        <fullName evidence="2">ALBINO3-like protein 2, chloroplastic</fullName>
    </submittedName>
</protein>
<dbReference type="RefSeq" id="XP_035545312.1">
    <property type="nucleotide sequence ID" value="XM_035689419.1"/>
</dbReference>
<dbReference type="KEGG" id="jre:118348252"/>
<evidence type="ECO:0000313" key="2">
    <source>
        <dbReference type="RefSeq" id="XP_035545312.1"/>
    </source>
</evidence>
<name>A0A6P9ERV3_JUGRE</name>
<dbReference type="SUPFAM" id="SSF48452">
    <property type="entry name" value="TPR-like"/>
    <property type="match status" value="1"/>
</dbReference>
<dbReference type="AlphaFoldDB" id="A0A6P9ERV3"/>
<keyword evidence="1" id="KW-1185">Reference proteome</keyword>
<dbReference type="OrthoDB" id="2148490at2759"/>
<proteinExistence type="predicted"/>
<organism evidence="1 2">
    <name type="scientific">Juglans regia</name>
    <name type="common">English walnut</name>
    <dbReference type="NCBI Taxonomy" id="51240"/>
    <lineage>
        <taxon>Eukaryota</taxon>
        <taxon>Viridiplantae</taxon>
        <taxon>Streptophyta</taxon>
        <taxon>Embryophyta</taxon>
        <taxon>Tracheophyta</taxon>
        <taxon>Spermatophyta</taxon>
        <taxon>Magnoliopsida</taxon>
        <taxon>eudicotyledons</taxon>
        <taxon>Gunneridae</taxon>
        <taxon>Pentapetalae</taxon>
        <taxon>rosids</taxon>
        <taxon>fabids</taxon>
        <taxon>Fagales</taxon>
        <taxon>Juglandaceae</taxon>
        <taxon>Juglans</taxon>
    </lineage>
</organism>
<sequence length="157" mass="17327">MALDKDPEYTRAMIVMGQTLLQNGQLVEATGYLEGAISKLILAGDPTSVEDVDLLILSSQWAGVACTRQGKKAEGIVHLERVASMKEPEEPTCKAHYFDGLVLLASALYNEGRKTEAAKYLRLAAAYNPAYNEYLEQCENDEDNFVSDLVSSRRGDY</sequence>
<dbReference type="Proteomes" id="UP000235220">
    <property type="component" value="Chromosome 4"/>
</dbReference>
<dbReference type="InterPro" id="IPR011990">
    <property type="entry name" value="TPR-like_helical_dom_sf"/>
</dbReference>
<reference evidence="2" key="1">
    <citation type="submission" date="2025-08" db="UniProtKB">
        <authorList>
            <consortium name="RefSeq"/>
        </authorList>
    </citation>
    <scope>IDENTIFICATION</scope>
    <source>
        <tissue evidence="2">Leaves</tissue>
    </source>
</reference>
<dbReference type="Gene3D" id="1.25.40.10">
    <property type="entry name" value="Tetratricopeptide repeat domain"/>
    <property type="match status" value="1"/>
</dbReference>
<dbReference type="GeneID" id="118348252"/>
<gene>
    <name evidence="2" type="primary">LOC118348252</name>
</gene>
<dbReference type="InParanoid" id="A0A6P9ERV3"/>
<evidence type="ECO:0000313" key="1">
    <source>
        <dbReference type="Proteomes" id="UP000235220"/>
    </source>
</evidence>
<accession>A0A6P9ERV3</accession>